<comment type="caution">
    <text evidence="2">The sequence shown here is derived from an EMBL/GenBank/DDBJ whole genome shotgun (WGS) entry which is preliminary data.</text>
</comment>
<dbReference type="AlphaFoldDB" id="A0A8H7DW19"/>
<dbReference type="Gene3D" id="1.20.1260.10">
    <property type="match status" value="1"/>
</dbReference>
<dbReference type="VEuPathDB" id="FungiDB:PC9H_006928"/>
<dbReference type="InterPro" id="IPR039254">
    <property type="entry name" value="Rds1"/>
</dbReference>
<dbReference type="PANTHER" id="PTHR38705:SF1">
    <property type="entry name" value="PROTEIN RDS1"/>
    <property type="match status" value="1"/>
</dbReference>
<dbReference type="Pfam" id="PF13668">
    <property type="entry name" value="Ferritin_2"/>
    <property type="match status" value="1"/>
</dbReference>
<keyword evidence="3" id="KW-1185">Reference proteome</keyword>
<dbReference type="GeneID" id="59376746"/>
<sequence length="301" mass="31714">MKSVFALAAVVAASSVHALPEQLEKRAEVNETDILNFALTLEHLENAFYTGGLAKYNESAFSSAGLVHTARDYLVQVGEHEKTHVQFLTEALGSKATQPCNYSFPYTDAKSFAALSQMLEGVGVSAYTGAASLLTTKAYITAAASILATEARHSALISQAINGYTPWSGAFDVPLGVNQVYSLAAAFITSCPSSNPALPVKAFPSLNVTTSNPKPGSNITLQFNATSATNGSSELYMVFFTGLNKEFAKIMNKTVTIPADLRGTVYGLVSKNATNATDNDIVAGPAILQFNFDASGNLTSA</sequence>
<dbReference type="RefSeq" id="XP_036632485.1">
    <property type="nucleotide sequence ID" value="XM_036776466.1"/>
</dbReference>
<feature type="chain" id="PRO_5034215013" evidence="1">
    <location>
        <begin position="19"/>
        <end position="301"/>
    </location>
</feature>
<dbReference type="SUPFAM" id="SSF47240">
    <property type="entry name" value="Ferritin-like"/>
    <property type="match status" value="1"/>
</dbReference>
<evidence type="ECO:0000313" key="2">
    <source>
        <dbReference type="EMBL" id="KAF7431207.1"/>
    </source>
</evidence>
<dbReference type="Proteomes" id="UP000623687">
    <property type="component" value="Unassembled WGS sequence"/>
</dbReference>
<protein>
    <submittedName>
        <fullName evidence="2">Uncharacterized protein</fullName>
    </submittedName>
</protein>
<dbReference type="EMBL" id="JACETU010000004">
    <property type="protein sequence ID" value="KAF7431207.1"/>
    <property type="molecule type" value="Genomic_DNA"/>
</dbReference>
<dbReference type="PANTHER" id="PTHR38705">
    <property type="entry name" value="PROTEIN RDS1"/>
    <property type="match status" value="1"/>
</dbReference>
<feature type="signal peptide" evidence="1">
    <location>
        <begin position="1"/>
        <end position="18"/>
    </location>
</feature>
<dbReference type="InterPro" id="IPR009078">
    <property type="entry name" value="Ferritin-like_SF"/>
</dbReference>
<evidence type="ECO:0000256" key="1">
    <source>
        <dbReference type="SAM" id="SignalP"/>
    </source>
</evidence>
<dbReference type="InterPro" id="IPR012347">
    <property type="entry name" value="Ferritin-like"/>
</dbReference>
<accession>A0A8H7DW19</accession>
<reference evidence="2" key="1">
    <citation type="submission" date="2019-07" db="EMBL/GenBank/DDBJ databases">
        <authorList>
            <person name="Palmer J.M."/>
        </authorList>
    </citation>
    <scope>NUCLEOTIDE SEQUENCE</scope>
    <source>
        <strain evidence="2">PC9</strain>
    </source>
</reference>
<dbReference type="OrthoDB" id="1001765at2759"/>
<proteinExistence type="predicted"/>
<keyword evidence="1" id="KW-0732">Signal</keyword>
<organism evidence="2 3">
    <name type="scientific">Pleurotus ostreatus</name>
    <name type="common">Oyster mushroom</name>
    <name type="synonym">White-rot fungus</name>
    <dbReference type="NCBI Taxonomy" id="5322"/>
    <lineage>
        <taxon>Eukaryota</taxon>
        <taxon>Fungi</taxon>
        <taxon>Dikarya</taxon>
        <taxon>Basidiomycota</taxon>
        <taxon>Agaricomycotina</taxon>
        <taxon>Agaricomycetes</taxon>
        <taxon>Agaricomycetidae</taxon>
        <taxon>Agaricales</taxon>
        <taxon>Pleurotineae</taxon>
        <taxon>Pleurotaceae</taxon>
        <taxon>Pleurotus</taxon>
    </lineage>
</organism>
<evidence type="ECO:0000313" key="3">
    <source>
        <dbReference type="Proteomes" id="UP000623687"/>
    </source>
</evidence>
<name>A0A8H7DW19_PLEOS</name>
<gene>
    <name evidence="2" type="ORF">PC9H_006928</name>
</gene>